<comment type="caution">
    <text evidence="1">The sequence shown here is derived from an EMBL/GenBank/DDBJ whole genome shotgun (WGS) entry which is preliminary data.</text>
</comment>
<evidence type="ECO:0000313" key="1">
    <source>
        <dbReference type="EMBL" id="GAJ38291.1"/>
    </source>
</evidence>
<name>A0A023DBF2_9BACL</name>
<gene>
    <name evidence="1" type="ORF">GCA01S_002_00790</name>
</gene>
<dbReference type="Proteomes" id="UP000023561">
    <property type="component" value="Unassembled WGS sequence"/>
</dbReference>
<keyword evidence="2" id="KW-1185">Reference proteome</keyword>
<reference evidence="1 2" key="1">
    <citation type="submission" date="2014-04" db="EMBL/GenBank/DDBJ databases">
        <title>Whole genome shotgun sequence of Geobacillus caldoxylosilyticus NBRC 107762.</title>
        <authorList>
            <person name="Hosoyama A."/>
            <person name="Hosoyama Y."/>
            <person name="Katano-Makiyama Y."/>
            <person name="Tsuchikane K."/>
            <person name="Ohji S."/>
            <person name="Ichikawa N."/>
            <person name="Yamazoe A."/>
            <person name="Fujita N."/>
        </authorList>
    </citation>
    <scope>NUCLEOTIDE SEQUENCE [LARGE SCALE GENOMIC DNA]</scope>
    <source>
        <strain evidence="1 2">NBRC 107762</strain>
    </source>
</reference>
<sequence length="70" mass="7667">MSSDDECGKGSVAEVGKVSLLFPLVLRLRNVGLSRCYSSWRAISLCEANSLVSVFVMHSNEISLIAFFIL</sequence>
<evidence type="ECO:0000313" key="2">
    <source>
        <dbReference type="Proteomes" id="UP000023561"/>
    </source>
</evidence>
<dbReference type="AlphaFoldDB" id="A0A023DBF2"/>
<proteinExistence type="predicted"/>
<protein>
    <submittedName>
        <fullName evidence="1">Uncharacterized protein</fullName>
    </submittedName>
</protein>
<dbReference type="EMBL" id="BAWO01000002">
    <property type="protein sequence ID" value="GAJ38291.1"/>
    <property type="molecule type" value="Genomic_DNA"/>
</dbReference>
<accession>A0A023DBF2</accession>
<organism evidence="1 2">
    <name type="scientific">Parageobacillus caldoxylosilyticus NBRC 107762</name>
    <dbReference type="NCBI Taxonomy" id="1220594"/>
    <lineage>
        <taxon>Bacteria</taxon>
        <taxon>Bacillati</taxon>
        <taxon>Bacillota</taxon>
        <taxon>Bacilli</taxon>
        <taxon>Bacillales</taxon>
        <taxon>Anoxybacillaceae</taxon>
        <taxon>Saccharococcus</taxon>
    </lineage>
</organism>